<reference evidence="5" key="1">
    <citation type="journal article" date="2020" name="Stud. Mycol.">
        <title>101 Dothideomycetes genomes: a test case for predicting lifestyles and emergence of pathogens.</title>
        <authorList>
            <person name="Haridas S."/>
            <person name="Albert R."/>
            <person name="Binder M."/>
            <person name="Bloem J."/>
            <person name="Labutti K."/>
            <person name="Salamov A."/>
            <person name="Andreopoulos B."/>
            <person name="Baker S."/>
            <person name="Barry K."/>
            <person name="Bills G."/>
            <person name="Bluhm B."/>
            <person name="Cannon C."/>
            <person name="Castanera R."/>
            <person name="Culley D."/>
            <person name="Daum C."/>
            <person name="Ezra D."/>
            <person name="Gonzalez J."/>
            <person name="Henrissat B."/>
            <person name="Kuo A."/>
            <person name="Liang C."/>
            <person name="Lipzen A."/>
            <person name="Lutzoni F."/>
            <person name="Magnuson J."/>
            <person name="Mondo S."/>
            <person name="Nolan M."/>
            <person name="Ohm R."/>
            <person name="Pangilinan J."/>
            <person name="Park H.-J."/>
            <person name="Ramirez L."/>
            <person name="Alfaro M."/>
            <person name="Sun H."/>
            <person name="Tritt A."/>
            <person name="Yoshinaga Y."/>
            <person name="Zwiers L.-H."/>
            <person name="Turgeon B."/>
            <person name="Goodwin S."/>
            <person name="Spatafora J."/>
            <person name="Crous P."/>
            <person name="Grigoriev I."/>
        </authorList>
    </citation>
    <scope>NUCLEOTIDE SEQUENCE</scope>
    <source>
        <strain evidence="5">CBS 116005</strain>
    </source>
</reference>
<evidence type="ECO:0000313" key="5">
    <source>
        <dbReference type="EMBL" id="KAF2771111.1"/>
    </source>
</evidence>
<dbReference type="InterPro" id="IPR045048">
    <property type="entry name" value="FBXO31/39"/>
</dbReference>
<organism evidence="5 6">
    <name type="scientific">Teratosphaeria nubilosa</name>
    <dbReference type="NCBI Taxonomy" id="161662"/>
    <lineage>
        <taxon>Eukaryota</taxon>
        <taxon>Fungi</taxon>
        <taxon>Dikarya</taxon>
        <taxon>Ascomycota</taxon>
        <taxon>Pezizomycotina</taxon>
        <taxon>Dothideomycetes</taxon>
        <taxon>Dothideomycetidae</taxon>
        <taxon>Mycosphaerellales</taxon>
        <taxon>Teratosphaeriaceae</taxon>
        <taxon>Teratosphaeria</taxon>
    </lineage>
</organism>
<feature type="region of interest" description="Disordered" evidence="3">
    <location>
        <begin position="353"/>
        <end position="373"/>
    </location>
</feature>
<gene>
    <name evidence="5" type="ORF">EJ03DRAFT_309565</name>
</gene>
<evidence type="ECO:0000256" key="2">
    <source>
        <dbReference type="ARBA" id="ARBA00022786"/>
    </source>
</evidence>
<dbReference type="PROSITE" id="PS50181">
    <property type="entry name" value="FBOX"/>
    <property type="match status" value="1"/>
</dbReference>
<accession>A0A6G1LDU2</accession>
<comment type="pathway">
    <text evidence="1">Protein modification; protein ubiquitination.</text>
</comment>
<evidence type="ECO:0000313" key="6">
    <source>
        <dbReference type="Proteomes" id="UP000799436"/>
    </source>
</evidence>
<protein>
    <recommendedName>
        <fullName evidence="4">F-box domain-containing protein</fullName>
    </recommendedName>
</protein>
<dbReference type="Gene3D" id="1.20.1280.50">
    <property type="match status" value="1"/>
</dbReference>
<dbReference type="PANTHER" id="PTHR10706:SF130">
    <property type="entry name" value="F-BOX ONLY PROTEIN 31"/>
    <property type="match status" value="1"/>
</dbReference>
<dbReference type="InterPro" id="IPR036047">
    <property type="entry name" value="F-box-like_dom_sf"/>
</dbReference>
<dbReference type="PANTHER" id="PTHR10706">
    <property type="entry name" value="F-BOX FAMILY PROTEIN"/>
    <property type="match status" value="1"/>
</dbReference>
<proteinExistence type="predicted"/>
<dbReference type="InterPro" id="IPR001810">
    <property type="entry name" value="F-box_dom"/>
</dbReference>
<dbReference type="UniPathway" id="UPA00143"/>
<name>A0A6G1LDU2_9PEZI</name>
<evidence type="ECO:0000256" key="3">
    <source>
        <dbReference type="SAM" id="MobiDB-lite"/>
    </source>
</evidence>
<feature type="domain" description="F-box" evidence="4">
    <location>
        <begin position="7"/>
        <end position="53"/>
    </location>
</feature>
<dbReference type="GO" id="GO:0016567">
    <property type="term" value="P:protein ubiquitination"/>
    <property type="evidence" value="ECO:0007669"/>
    <property type="project" value="UniProtKB-UniPathway"/>
</dbReference>
<sequence>MAREGPASRLLALPAELVQHILAQLEPVDLAHVAQAARVLAAHAYDDQLWHPLVNRHLPHPIHDPRPLRTYRDLFVAHQPRWFLPQHRLWFSNSSPHGKLLLARYDAQRGSIQAHTVSAVRGPHTLSFWEKNQEVIIHSFNPRVSLDLEKPVVSLDVDSPATDHQPHHEPSDRAYAPPSQYSKEYLMDTTDTPGFYTSFSLCRALPETAITDSTAVWPPMRIPSASRVRTESKDGFRSAGHRPTRLSDVSQTAFRVRRWAEFNGRRAAGPYFASHLLSAAHGGMGVHLNEELATFATLPLEMYTPTPEKPWQGIWCGDYSGHGCEFLVVTQPDKGHESPLPEGMGGLRHWFRGGRRDSTSSNSSYASAQEEFRNPSGRLEAIKLTGDPNIPRGHYTFIAPDIGPGGYLRTADEEIFRGARVVRSAGHIAGRGFVEDQYTPSQLIMVSHDTLAQFWEGYGHISHFQRVDLDALMRHGVVELSQGREVW</sequence>
<evidence type="ECO:0000256" key="1">
    <source>
        <dbReference type="ARBA" id="ARBA00004906"/>
    </source>
</evidence>
<dbReference type="Proteomes" id="UP000799436">
    <property type="component" value="Unassembled WGS sequence"/>
</dbReference>
<keyword evidence="2" id="KW-0833">Ubl conjugation pathway</keyword>
<keyword evidence="6" id="KW-1185">Reference proteome</keyword>
<dbReference type="AlphaFoldDB" id="A0A6G1LDU2"/>
<dbReference type="SUPFAM" id="SSF81383">
    <property type="entry name" value="F-box domain"/>
    <property type="match status" value="1"/>
</dbReference>
<dbReference type="Pfam" id="PF12937">
    <property type="entry name" value="F-box-like"/>
    <property type="match status" value="1"/>
</dbReference>
<dbReference type="OrthoDB" id="722566at2759"/>
<evidence type="ECO:0000259" key="4">
    <source>
        <dbReference type="PROSITE" id="PS50181"/>
    </source>
</evidence>
<dbReference type="EMBL" id="ML995821">
    <property type="protein sequence ID" value="KAF2771111.1"/>
    <property type="molecule type" value="Genomic_DNA"/>
</dbReference>
<dbReference type="Pfam" id="PF12014">
    <property type="entry name" value="Cyclin_D1_bind"/>
    <property type="match status" value="1"/>
</dbReference>
<feature type="region of interest" description="Disordered" evidence="3">
    <location>
        <begin position="157"/>
        <end position="178"/>
    </location>
</feature>